<dbReference type="InterPro" id="IPR014710">
    <property type="entry name" value="RmlC-like_jellyroll"/>
</dbReference>
<dbReference type="InterPro" id="IPR056556">
    <property type="entry name" value="NTE1_P-loop_dom"/>
</dbReference>
<dbReference type="Gene3D" id="3.40.1090.10">
    <property type="entry name" value="Cytosolic phospholipase A2 catalytic domain"/>
    <property type="match status" value="2"/>
</dbReference>
<keyword evidence="14" id="KW-1185">Reference proteome</keyword>
<protein>
    <submittedName>
        <fullName evidence="13">NTE family protein</fullName>
    </submittedName>
</protein>
<keyword evidence="5 10" id="KW-0378">Hydrolase</keyword>
<dbReference type="PROSITE" id="PS50042">
    <property type="entry name" value="CNMP_BINDING_3"/>
    <property type="match status" value="1"/>
</dbReference>
<dbReference type="InterPro" id="IPR018490">
    <property type="entry name" value="cNMP-bd_dom_sf"/>
</dbReference>
<dbReference type="InterPro" id="IPR000595">
    <property type="entry name" value="cNMP-bd_dom"/>
</dbReference>
<dbReference type="Pfam" id="PF00027">
    <property type="entry name" value="cNMP_binding"/>
    <property type="match status" value="1"/>
</dbReference>
<evidence type="ECO:0000256" key="5">
    <source>
        <dbReference type="ARBA" id="ARBA00022801"/>
    </source>
</evidence>
<evidence type="ECO:0000313" key="13">
    <source>
        <dbReference type="EMBL" id="TCV92838.1"/>
    </source>
</evidence>
<keyword evidence="8 10" id="KW-0443">Lipid metabolism</keyword>
<dbReference type="PANTHER" id="PTHR14226">
    <property type="entry name" value="NEUROPATHY TARGET ESTERASE/SWISS CHEESE D.MELANOGASTER"/>
    <property type="match status" value="1"/>
</dbReference>
<evidence type="ECO:0000313" key="14">
    <source>
        <dbReference type="Proteomes" id="UP000295645"/>
    </source>
</evidence>
<dbReference type="CDD" id="cd00038">
    <property type="entry name" value="CAP_ED"/>
    <property type="match status" value="1"/>
</dbReference>
<dbReference type="InterPro" id="IPR002641">
    <property type="entry name" value="PNPLA_dom"/>
</dbReference>
<sequence length="570" mass="60804">MLLPHDVDALIERSGTFGHLGAGARSALARRLIWLSLPGGATLFVQGEPSDGMYLLRSGSLASFAPDGSTDHLIVAGGIVGDVGQITGDCRRRTVRALRDSELLWLPSAAFAGLAADHASVLLATARTAVRRLRDSLADQRAGSPRTFAVLAHDPGVPARAFATRLVQALAEHGRSALIGPEHGLGRSGAWFAEREAELDYTVYLDTEGQGLWRNRCRRQADALLLPVLAAQQPAAWPEDWTRMAPDHRPHHLVLIHPGHDVAHGAAARWAATLAPATRQHHVRAGADIDRIARLVSGNGRGLVLAGGGARGMAHLGALRALGEAGHTFDAVGGTSIGAIIAAGVAMGWPVERMAETMREAFVSGRPLSDWTLPLVALTRGHRATRMLRRTFGAIDIEDLPIPYFCVSTSLSGEGKSVHREGPLWLWLRATSAIPGVLPPVTHGGGVFVDGALVDNLPTDVMRDDGIGHITAVDIRAGTSLTASIDEAISPSPWHVWFQRRRGIVRPSLVSTLVRAAMVNAEAASAERRALADLLLSPPLEHIGMLDWGNWRRAVDAGYAYTAEALNQPL</sequence>
<gene>
    <name evidence="13" type="ORF">EC912_106177</name>
</gene>
<dbReference type="InterPro" id="IPR016035">
    <property type="entry name" value="Acyl_Trfase/lysoPLipase"/>
</dbReference>
<feature type="active site" description="Proton acceptor" evidence="10">
    <location>
        <position position="450"/>
    </location>
</feature>
<evidence type="ECO:0000256" key="6">
    <source>
        <dbReference type="ARBA" id="ARBA00022963"/>
    </source>
</evidence>
<comment type="similarity">
    <text evidence="3">Belongs to the NTE family.</text>
</comment>
<dbReference type="Gene3D" id="2.60.120.10">
    <property type="entry name" value="Jelly Rolls"/>
    <property type="match status" value="1"/>
</dbReference>
<dbReference type="PROSITE" id="PS51635">
    <property type="entry name" value="PNPLA"/>
    <property type="match status" value="1"/>
</dbReference>
<dbReference type="OrthoDB" id="5290098at2"/>
<keyword evidence="7" id="KW-1133">Transmembrane helix</keyword>
<dbReference type="InterPro" id="IPR050301">
    <property type="entry name" value="NTE"/>
</dbReference>
<dbReference type="Pfam" id="PF01734">
    <property type="entry name" value="Patatin"/>
    <property type="match status" value="1"/>
</dbReference>
<feature type="short sequence motif" description="DGA/G" evidence="10">
    <location>
        <begin position="450"/>
        <end position="452"/>
    </location>
</feature>
<dbReference type="GO" id="GO:0004622">
    <property type="term" value="F:phosphatidylcholine lysophospholipase activity"/>
    <property type="evidence" value="ECO:0007669"/>
    <property type="project" value="UniProtKB-ARBA"/>
</dbReference>
<dbReference type="Pfam" id="PF24179">
    <property type="entry name" value="NTE_Ploop"/>
    <property type="match status" value="1"/>
</dbReference>
<dbReference type="RefSeq" id="WP_132145576.1">
    <property type="nucleotide sequence ID" value="NZ_SMCS01000006.1"/>
</dbReference>
<evidence type="ECO:0000256" key="2">
    <source>
        <dbReference type="ARBA" id="ARBA00004496"/>
    </source>
</evidence>
<reference evidence="13 14" key="1">
    <citation type="submission" date="2019-03" db="EMBL/GenBank/DDBJ databases">
        <title>Above-ground endophytic microbial communities from plants in different locations in the United States.</title>
        <authorList>
            <person name="Frank C."/>
        </authorList>
    </citation>
    <scope>NUCLEOTIDE SEQUENCE [LARGE SCALE GENOMIC DNA]</scope>
    <source>
        <strain evidence="13 14">LP_13_YM</strain>
    </source>
</reference>
<dbReference type="GO" id="GO:0016020">
    <property type="term" value="C:membrane"/>
    <property type="evidence" value="ECO:0007669"/>
    <property type="project" value="UniProtKB-SubCell"/>
</dbReference>
<dbReference type="GO" id="GO:0005737">
    <property type="term" value="C:cytoplasm"/>
    <property type="evidence" value="ECO:0007669"/>
    <property type="project" value="UniProtKB-SubCell"/>
</dbReference>
<evidence type="ECO:0000256" key="1">
    <source>
        <dbReference type="ARBA" id="ARBA00004370"/>
    </source>
</evidence>
<dbReference type="EMBL" id="SMCS01000006">
    <property type="protein sequence ID" value="TCV92838.1"/>
    <property type="molecule type" value="Genomic_DNA"/>
</dbReference>
<comment type="subcellular location">
    <subcellularLocation>
        <location evidence="2">Cytoplasm</location>
    </subcellularLocation>
    <subcellularLocation>
        <location evidence="1">Membrane</location>
    </subcellularLocation>
</comment>
<evidence type="ECO:0000256" key="4">
    <source>
        <dbReference type="ARBA" id="ARBA00022692"/>
    </source>
</evidence>
<dbReference type="CDD" id="cd07205">
    <property type="entry name" value="Pat_PNPLA6_PNPLA7_NTE1_like"/>
    <property type="match status" value="1"/>
</dbReference>
<proteinExistence type="inferred from homology"/>
<accession>A0A4R3YMW0</accession>
<evidence type="ECO:0000256" key="9">
    <source>
        <dbReference type="ARBA" id="ARBA00023136"/>
    </source>
</evidence>
<evidence type="ECO:0000256" key="3">
    <source>
        <dbReference type="ARBA" id="ARBA00006636"/>
    </source>
</evidence>
<dbReference type="AlphaFoldDB" id="A0A4R3YMW0"/>
<feature type="domain" description="Cyclic nucleotide-binding" evidence="11">
    <location>
        <begin position="16"/>
        <end position="111"/>
    </location>
</feature>
<keyword evidence="4" id="KW-0812">Transmembrane</keyword>
<keyword evidence="6 10" id="KW-0442">Lipid degradation</keyword>
<feature type="active site" description="Nucleophile" evidence="10">
    <location>
        <position position="336"/>
    </location>
</feature>
<comment type="caution">
    <text evidence="13">The sequence shown here is derived from an EMBL/GenBank/DDBJ whole genome shotgun (WGS) entry which is preliminary data.</text>
</comment>
<evidence type="ECO:0000259" key="12">
    <source>
        <dbReference type="PROSITE" id="PS51635"/>
    </source>
</evidence>
<dbReference type="SUPFAM" id="SSF52151">
    <property type="entry name" value="FabD/lysophospholipase-like"/>
    <property type="match status" value="1"/>
</dbReference>
<evidence type="ECO:0000256" key="8">
    <source>
        <dbReference type="ARBA" id="ARBA00023098"/>
    </source>
</evidence>
<dbReference type="PANTHER" id="PTHR14226:SF29">
    <property type="entry name" value="NEUROPATHY TARGET ESTERASE SWS"/>
    <property type="match status" value="1"/>
</dbReference>
<evidence type="ECO:0000256" key="7">
    <source>
        <dbReference type="ARBA" id="ARBA00022989"/>
    </source>
</evidence>
<dbReference type="Proteomes" id="UP000295645">
    <property type="component" value="Unassembled WGS sequence"/>
</dbReference>
<dbReference type="GO" id="GO:0016042">
    <property type="term" value="P:lipid catabolic process"/>
    <property type="evidence" value="ECO:0007669"/>
    <property type="project" value="UniProtKB-UniRule"/>
</dbReference>
<feature type="short sequence motif" description="GXGXXG" evidence="10">
    <location>
        <begin position="307"/>
        <end position="312"/>
    </location>
</feature>
<feature type="short sequence motif" description="GXSXG" evidence="10">
    <location>
        <begin position="334"/>
        <end position="338"/>
    </location>
</feature>
<evidence type="ECO:0000256" key="10">
    <source>
        <dbReference type="PROSITE-ProRule" id="PRU01161"/>
    </source>
</evidence>
<keyword evidence="9" id="KW-0472">Membrane</keyword>
<name>A0A4R3YMW0_9GAMM</name>
<organism evidence="13 14">
    <name type="scientific">Luteibacter rhizovicinus</name>
    <dbReference type="NCBI Taxonomy" id="242606"/>
    <lineage>
        <taxon>Bacteria</taxon>
        <taxon>Pseudomonadati</taxon>
        <taxon>Pseudomonadota</taxon>
        <taxon>Gammaproteobacteria</taxon>
        <taxon>Lysobacterales</taxon>
        <taxon>Rhodanobacteraceae</taxon>
        <taxon>Luteibacter</taxon>
    </lineage>
</organism>
<dbReference type="SMART" id="SM00100">
    <property type="entry name" value="cNMP"/>
    <property type="match status" value="1"/>
</dbReference>
<dbReference type="SUPFAM" id="SSF51206">
    <property type="entry name" value="cAMP-binding domain-like"/>
    <property type="match status" value="1"/>
</dbReference>
<evidence type="ECO:0000259" key="11">
    <source>
        <dbReference type="PROSITE" id="PS50042"/>
    </source>
</evidence>
<feature type="domain" description="PNPLA" evidence="12">
    <location>
        <begin position="303"/>
        <end position="463"/>
    </location>
</feature>